<dbReference type="OrthoDB" id="6455227at2"/>
<comment type="caution">
    <text evidence="1">The sequence shown here is derived from an EMBL/GenBank/DDBJ whole genome shotgun (WGS) entry which is preliminary data.</text>
</comment>
<gene>
    <name evidence="1" type="ORF">Xish_02808</name>
</gene>
<proteinExistence type="predicted"/>
<reference evidence="1 2" key="1">
    <citation type="journal article" date="2017" name="Nat. Microbiol.">
        <title>Natural product diversity associated with the nematode symbionts Photorhabdus and Xenorhabdus.</title>
        <authorList>
            <person name="Tobias N.J."/>
            <person name="Wolff H."/>
            <person name="Djahanschiri B."/>
            <person name="Grundmann F."/>
            <person name="Kronenwerth M."/>
            <person name="Shi Y.M."/>
            <person name="Simonyi S."/>
            <person name="Grun P."/>
            <person name="Shapiro-Ilan D."/>
            <person name="Pidot S.J."/>
            <person name="Stinear T.P."/>
            <person name="Ebersberger I."/>
            <person name="Bode H.B."/>
        </authorList>
    </citation>
    <scope>NUCLEOTIDE SEQUENCE [LARGE SCALE GENOMIC DNA]</scope>
    <source>
        <strain evidence="1 2">DSM 22670</strain>
    </source>
</reference>
<dbReference type="RefSeq" id="WP_141553984.1">
    <property type="nucleotide sequence ID" value="NZ_NJAK01000001.1"/>
</dbReference>
<protein>
    <recommendedName>
        <fullName evidence="3">N-acetyltransferase domain-containing protein</fullName>
    </recommendedName>
</protein>
<sequence length="185" mass="21242">MSKDYQSVVFKAVQDRLKSKYPDPSLKLEYPTEQALQELDSVKNSGNFTWFPSLKGNVFTDSSYLQPDHPIKLVVYYKGQVIGYAFGGYKEKCSSVEIAWMEKRKDAHGDLKNQMLGLALDSYSTYGIFLKEFGYSVDKVAIVSPLEDVKKYYLESGFRYDEDYDNGTPAMILELKSEVNNHEQY</sequence>
<accession>A0A2D0KJC4</accession>
<evidence type="ECO:0000313" key="2">
    <source>
        <dbReference type="Proteomes" id="UP000222168"/>
    </source>
</evidence>
<name>A0A2D0KJC4_9GAMM</name>
<organism evidence="1 2">
    <name type="scientific">Xenorhabdus ishibashii</name>
    <dbReference type="NCBI Taxonomy" id="1034471"/>
    <lineage>
        <taxon>Bacteria</taxon>
        <taxon>Pseudomonadati</taxon>
        <taxon>Pseudomonadota</taxon>
        <taxon>Gammaproteobacteria</taxon>
        <taxon>Enterobacterales</taxon>
        <taxon>Morganellaceae</taxon>
        <taxon>Xenorhabdus</taxon>
    </lineage>
</organism>
<keyword evidence="2" id="KW-1185">Reference proteome</keyword>
<dbReference type="EMBL" id="NJAK01000001">
    <property type="protein sequence ID" value="PHM63543.1"/>
    <property type="molecule type" value="Genomic_DNA"/>
</dbReference>
<evidence type="ECO:0000313" key="1">
    <source>
        <dbReference type="EMBL" id="PHM63543.1"/>
    </source>
</evidence>
<dbReference type="Proteomes" id="UP000222168">
    <property type="component" value="Unassembled WGS sequence"/>
</dbReference>
<dbReference type="AlphaFoldDB" id="A0A2D0KJC4"/>
<evidence type="ECO:0008006" key="3">
    <source>
        <dbReference type="Google" id="ProtNLM"/>
    </source>
</evidence>